<dbReference type="EMBL" id="QGGL01000015">
    <property type="protein sequence ID" value="PWK08356.1"/>
    <property type="molecule type" value="Genomic_DNA"/>
</dbReference>
<evidence type="ECO:0000256" key="5">
    <source>
        <dbReference type="ARBA" id="ARBA00022842"/>
    </source>
</evidence>
<dbReference type="PROSITE" id="PS51462">
    <property type="entry name" value="NUDIX"/>
    <property type="match status" value="1"/>
</dbReference>
<evidence type="ECO:0000256" key="1">
    <source>
        <dbReference type="ARBA" id="ARBA00001936"/>
    </source>
</evidence>
<dbReference type="SUPFAM" id="SSF55811">
    <property type="entry name" value="Nudix"/>
    <property type="match status" value="1"/>
</dbReference>
<protein>
    <recommendedName>
        <fullName evidence="7">Nudix hydrolase domain-containing protein</fullName>
    </recommendedName>
</protein>
<dbReference type="PANTHER" id="PTHR12318">
    <property type="entry name" value="TESTOSTERONE-REGULATED PROTEIN RP2"/>
    <property type="match status" value="1"/>
</dbReference>
<name>A0A316D4X0_9BACL</name>
<sequence length="243" mass="27660">MTFIPEMSQMPELISQAATILLVRQHTSRDRLEVYMTKRPTTMRFLARHYVFPGGKMDAEDEDPRYLTRSMPLTTACNPDSLPLSYWVCALREAFEEVGILLARNAAGELIDSQHYRSQRAELLAGRLRLIDLLEAEQLVLATDLMRYFGHRLTPRHVSKKRFDTRYFLTILPAGQTPEPHPGEVEEDGWYDVTTALEGVARGDMEMVPPTLDSLRVIGRFQSAEELWHSVEGVGTPTPEELA</sequence>
<keyword evidence="9" id="KW-1185">Reference proteome</keyword>
<reference evidence="8 9" key="1">
    <citation type="submission" date="2018-05" db="EMBL/GenBank/DDBJ databases">
        <title>Genomic Encyclopedia of Type Strains, Phase IV (KMG-IV): sequencing the most valuable type-strain genomes for metagenomic binning, comparative biology and taxonomic classification.</title>
        <authorList>
            <person name="Goeker M."/>
        </authorList>
    </citation>
    <scope>NUCLEOTIDE SEQUENCE [LARGE SCALE GENOMIC DNA]</scope>
    <source>
        <strain evidence="8 9">DSM 18773</strain>
    </source>
</reference>
<keyword evidence="5" id="KW-0460">Magnesium</keyword>
<feature type="domain" description="Nudix hydrolase" evidence="7">
    <location>
        <begin position="13"/>
        <end position="213"/>
    </location>
</feature>
<dbReference type="Gene3D" id="3.90.79.10">
    <property type="entry name" value="Nucleoside Triphosphate Pyrophosphohydrolase"/>
    <property type="match status" value="1"/>
</dbReference>
<dbReference type="InterPro" id="IPR000086">
    <property type="entry name" value="NUDIX_hydrolase_dom"/>
</dbReference>
<evidence type="ECO:0000313" key="9">
    <source>
        <dbReference type="Proteomes" id="UP000245634"/>
    </source>
</evidence>
<dbReference type="OrthoDB" id="9788263at2"/>
<comment type="cofactor">
    <cofactor evidence="1">
        <name>Mn(2+)</name>
        <dbReference type="ChEBI" id="CHEBI:29035"/>
    </cofactor>
</comment>
<dbReference type="Proteomes" id="UP000245634">
    <property type="component" value="Unassembled WGS sequence"/>
</dbReference>
<comment type="caution">
    <text evidence="8">The sequence shown here is derived from an EMBL/GenBank/DDBJ whole genome shotgun (WGS) entry which is preliminary data.</text>
</comment>
<organism evidence="8 9">
    <name type="scientific">Tumebacillus permanentifrigoris</name>
    <dbReference type="NCBI Taxonomy" id="378543"/>
    <lineage>
        <taxon>Bacteria</taxon>
        <taxon>Bacillati</taxon>
        <taxon>Bacillota</taxon>
        <taxon>Bacilli</taxon>
        <taxon>Bacillales</taxon>
        <taxon>Alicyclobacillaceae</taxon>
        <taxon>Tumebacillus</taxon>
    </lineage>
</organism>
<dbReference type="AlphaFoldDB" id="A0A316D4X0"/>
<dbReference type="GO" id="GO:0046872">
    <property type="term" value="F:metal ion binding"/>
    <property type="evidence" value="ECO:0007669"/>
    <property type="project" value="UniProtKB-KW"/>
</dbReference>
<dbReference type="GO" id="GO:0016818">
    <property type="term" value="F:hydrolase activity, acting on acid anhydrides, in phosphorus-containing anhydrides"/>
    <property type="evidence" value="ECO:0007669"/>
    <property type="project" value="InterPro"/>
</dbReference>
<dbReference type="CDD" id="cd18870">
    <property type="entry name" value="NUDIX_AcylCoAdiphos_Nudt19"/>
    <property type="match status" value="1"/>
</dbReference>
<dbReference type="InterPro" id="IPR015797">
    <property type="entry name" value="NUDIX_hydrolase-like_dom_sf"/>
</dbReference>
<comment type="cofactor">
    <cofactor evidence="2">
        <name>Mg(2+)</name>
        <dbReference type="ChEBI" id="CHEBI:18420"/>
    </cofactor>
</comment>
<keyword evidence="3" id="KW-0479">Metal-binding</keyword>
<evidence type="ECO:0000259" key="7">
    <source>
        <dbReference type="PROSITE" id="PS51462"/>
    </source>
</evidence>
<evidence type="ECO:0000256" key="6">
    <source>
        <dbReference type="ARBA" id="ARBA00023211"/>
    </source>
</evidence>
<evidence type="ECO:0000256" key="2">
    <source>
        <dbReference type="ARBA" id="ARBA00001946"/>
    </source>
</evidence>
<dbReference type="PANTHER" id="PTHR12318:SF0">
    <property type="entry name" value="ACYL-COENZYME A DIPHOSPHATASE NUDT19"/>
    <property type="match status" value="1"/>
</dbReference>
<evidence type="ECO:0000256" key="4">
    <source>
        <dbReference type="ARBA" id="ARBA00022801"/>
    </source>
</evidence>
<keyword evidence="6" id="KW-0464">Manganese</keyword>
<accession>A0A316D4X0</accession>
<proteinExistence type="predicted"/>
<dbReference type="RefSeq" id="WP_146201024.1">
    <property type="nucleotide sequence ID" value="NZ_QGGL01000015.1"/>
</dbReference>
<evidence type="ECO:0000313" key="8">
    <source>
        <dbReference type="EMBL" id="PWK08356.1"/>
    </source>
</evidence>
<keyword evidence="4" id="KW-0378">Hydrolase</keyword>
<dbReference type="InterPro" id="IPR039121">
    <property type="entry name" value="NUDT19"/>
</dbReference>
<gene>
    <name evidence="8" type="ORF">C7459_1157</name>
</gene>
<evidence type="ECO:0000256" key="3">
    <source>
        <dbReference type="ARBA" id="ARBA00022723"/>
    </source>
</evidence>